<reference evidence="1 2" key="1">
    <citation type="journal article" date="2023" name="IMA Fungus">
        <title>Comparative genomic study of the Penicillium genus elucidates a diverse pangenome and 15 lateral gene transfer events.</title>
        <authorList>
            <person name="Petersen C."/>
            <person name="Sorensen T."/>
            <person name="Nielsen M.R."/>
            <person name="Sondergaard T.E."/>
            <person name="Sorensen J.L."/>
            <person name="Fitzpatrick D.A."/>
            <person name="Frisvad J.C."/>
            <person name="Nielsen K.L."/>
        </authorList>
    </citation>
    <scope>NUCLEOTIDE SEQUENCE [LARGE SCALE GENOMIC DNA]</scope>
    <source>
        <strain evidence="1 2">IBT 35679</strain>
    </source>
</reference>
<gene>
    <name evidence="1" type="ORF">N7494_000447</name>
</gene>
<dbReference type="InterPro" id="IPR011009">
    <property type="entry name" value="Kinase-like_dom_sf"/>
</dbReference>
<comment type="caution">
    <text evidence="1">The sequence shown here is derived from an EMBL/GenBank/DDBJ whole genome shotgun (WGS) entry which is preliminary data.</text>
</comment>
<keyword evidence="2" id="KW-1185">Reference proteome</keyword>
<dbReference type="EMBL" id="JAQIZZ010000001">
    <property type="protein sequence ID" value="KAJ5556532.1"/>
    <property type="molecule type" value="Genomic_DNA"/>
</dbReference>
<protein>
    <submittedName>
        <fullName evidence="1">Uncharacterized protein</fullName>
    </submittedName>
</protein>
<dbReference type="Proteomes" id="UP001220324">
    <property type="component" value="Unassembled WGS sequence"/>
</dbReference>
<sequence length="311" mass="34941">MSASKHNRRPPTIWVSEAPSLQAGSESCTTVSETSAVDRVFPKSFRTKEKTAALDTEKYRSSSGAVHEDPWSILEPIAYIKLDHPYVLARYKEDKGRLVQVRELELQAFSDLGLQRTLNRISHSSFRSLLGRYHHGDSVFLAWEHVEVSIIQILATKFVITASEIIAIVKPVSGVTYCITTRVIADYKKILEGIQYLAERGRVLATLTTNTIFLTQSGKVKIVGVEDSCEISASEMDAATMKLYSLADIVIKLMGQCHSWPVEIDNLPDQLKKRSLGEILQQRPSPEELKPLVNLTNKIAYHRVETHSHRV</sequence>
<dbReference type="SUPFAM" id="SSF56112">
    <property type="entry name" value="Protein kinase-like (PK-like)"/>
    <property type="match status" value="1"/>
</dbReference>
<evidence type="ECO:0000313" key="1">
    <source>
        <dbReference type="EMBL" id="KAJ5556532.1"/>
    </source>
</evidence>
<name>A0AAD6GLL2_9EURO</name>
<accession>A0AAD6GLL2</accession>
<proteinExistence type="predicted"/>
<organism evidence="1 2">
    <name type="scientific">Penicillium frequentans</name>
    <dbReference type="NCBI Taxonomy" id="3151616"/>
    <lineage>
        <taxon>Eukaryota</taxon>
        <taxon>Fungi</taxon>
        <taxon>Dikarya</taxon>
        <taxon>Ascomycota</taxon>
        <taxon>Pezizomycotina</taxon>
        <taxon>Eurotiomycetes</taxon>
        <taxon>Eurotiomycetidae</taxon>
        <taxon>Eurotiales</taxon>
        <taxon>Aspergillaceae</taxon>
        <taxon>Penicillium</taxon>
    </lineage>
</organism>
<evidence type="ECO:0000313" key="2">
    <source>
        <dbReference type="Proteomes" id="UP001220324"/>
    </source>
</evidence>
<dbReference type="AlphaFoldDB" id="A0AAD6GLL2"/>